<gene>
    <name evidence="5" type="ORF">EDD72_12240</name>
</gene>
<dbReference type="InterPro" id="IPR036034">
    <property type="entry name" value="PDZ_sf"/>
</dbReference>
<proteinExistence type="inferred from homology"/>
<evidence type="ECO:0000256" key="2">
    <source>
        <dbReference type="SAM" id="Phobius"/>
    </source>
</evidence>
<dbReference type="SMART" id="SM00228">
    <property type="entry name" value="PDZ"/>
    <property type="match status" value="1"/>
</dbReference>
<keyword evidence="1" id="KW-0720">Serine protease</keyword>
<keyword evidence="2" id="KW-0472">Membrane</keyword>
<evidence type="ECO:0000313" key="6">
    <source>
        <dbReference type="Proteomes" id="UP000295788"/>
    </source>
</evidence>
<dbReference type="GO" id="GO:0006508">
    <property type="term" value="P:proteolysis"/>
    <property type="evidence" value="ECO:0007669"/>
    <property type="project" value="UniProtKB-KW"/>
</dbReference>
<dbReference type="AlphaFoldDB" id="A0A4R3K981"/>
<keyword evidence="2" id="KW-1133">Transmembrane helix</keyword>
<dbReference type="Proteomes" id="UP000295788">
    <property type="component" value="Unassembled WGS sequence"/>
</dbReference>
<dbReference type="SUPFAM" id="SSF50156">
    <property type="entry name" value="PDZ domain-like"/>
    <property type="match status" value="1"/>
</dbReference>
<evidence type="ECO:0000313" key="5">
    <source>
        <dbReference type="EMBL" id="TCS79231.1"/>
    </source>
</evidence>
<dbReference type="NCBIfam" id="NF041438">
    <property type="entry name" value="SepM_fam_S16"/>
    <property type="match status" value="1"/>
</dbReference>
<evidence type="ECO:0000259" key="3">
    <source>
        <dbReference type="PROSITE" id="PS50106"/>
    </source>
</evidence>
<dbReference type="InterPro" id="IPR027065">
    <property type="entry name" value="Lon_Prtase"/>
</dbReference>
<feature type="domain" description="PDZ" evidence="3">
    <location>
        <begin position="111"/>
        <end position="197"/>
    </location>
</feature>
<accession>A0A4R3K981</accession>
<feature type="transmembrane region" description="Helical" evidence="2">
    <location>
        <begin position="20"/>
        <end position="40"/>
    </location>
</feature>
<keyword evidence="2" id="KW-0812">Transmembrane</keyword>
<comment type="caution">
    <text evidence="5">The sequence shown here is derived from an EMBL/GenBank/DDBJ whole genome shotgun (WGS) entry which is preliminary data.</text>
</comment>
<dbReference type="Gene3D" id="2.30.42.10">
    <property type="match status" value="1"/>
</dbReference>
<name>A0A4R3K981_9BACI</name>
<dbReference type="InterPro" id="IPR014721">
    <property type="entry name" value="Ribsml_uS5_D2-typ_fold_subgr"/>
</dbReference>
<keyword evidence="1" id="KW-0378">Hydrolase</keyword>
<dbReference type="GO" id="GO:0030163">
    <property type="term" value="P:protein catabolic process"/>
    <property type="evidence" value="ECO:0007669"/>
    <property type="project" value="InterPro"/>
</dbReference>
<dbReference type="InterPro" id="IPR020568">
    <property type="entry name" value="Ribosomal_Su5_D2-typ_SF"/>
</dbReference>
<dbReference type="Pfam" id="PF05362">
    <property type="entry name" value="Lon_C"/>
    <property type="match status" value="1"/>
</dbReference>
<feature type="domain" description="Lon proteolytic" evidence="4">
    <location>
        <begin position="243"/>
        <end position="351"/>
    </location>
</feature>
<comment type="catalytic activity">
    <reaction evidence="1">
        <text>Hydrolysis of proteins in presence of ATP.</text>
        <dbReference type="EC" id="3.4.21.53"/>
    </reaction>
</comment>
<dbReference type="InterPro" id="IPR001478">
    <property type="entry name" value="PDZ"/>
</dbReference>
<organism evidence="5 6">
    <name type="scientific">Tepidibacillus fermentans</name>
    <dbReference type="NCBI Taxonomy" id="1281767"/>
    <lineage>
        <taxon>Bacteria</taxon>
        <taxon>Bacillati</taxon>
        <taxon>Bacillota</taxon>
        <taxon>Bacilli</taxon>
        <taxon>Bacillales</taxon>
        <taxon>Bacillaceae</taxon>
        <taxon>Tepidibacillus</taxon>
    </lineage>
</organism>
<dbReference type="GO" id="GO:0004176">
    <property type="term" value="F:ATP-dependent peptidase activity"/>
    <property type="evidence" value="ECO:0007669"/>
    <property type="project" value="UniProtKB-UniRule"/>
</dbReference>
<dbReference type="Pfam" id="PF13180">
    <property type="entry name" value="PDZ_2"/>
    <property type="match status" value="1"/>
</dbReference>
<dbReference type="EC" id="3.4.21.53" evidence="1"/>
<sequence length="371" mass="41965">MNDLLKKKYLIFKMKRLQWLFLLLIVLGYLSFYIPIPYYIASPGVAVKLRPIITVEKGYREKGDFMLTTIRMGQGNLGYYIYSRFLPNIEYIPKEYVLNQDEDPEQYEKRQLQVMKQSQDDAIIAAFQQANLPIEVKQKGILVEGIVRGMPAEKVLQVGDVITKVNQKPIYQLKDFLSILEEKKTGDKISITFLRNRSMFTKEVKLVSLTKESNETGQRVGLGFYPSQEQEVIPAKKVSFHTEEIGGPSAGLMFTLEIINQLIPEDLTRGYQIAGTGTISPDGIVGQIGGAKLKVHAAAEAGAEIFFVPKDIKSTDTNQKDVENENRKLAKPMKIVPVANVNEAIQFLKQLPNKNKTTTKKGFTENHFIII</sequence>
<feature type="active site" evidence="1">
    <location>
        <position position="294"/>
    </location>
</feature>
<feature type="active site" evidence="1">
    <location>
        <position position="249"/>
    </location>
</feature>
<reference evidence="5 6" key="1">
    <citation type="submission" date="2019-03" db="EMBL/GenBank/DDBJ databases">
        <title>Genomic Encyclopedia of Type Strains, Phase IV (KMG-IV): sequencing the most valuable type-strain genomes for metagenomic binning, comparative biology and taxonomic classification.</title>
        <authorList>
            <person name="Goeker M."/>
        </authorList>
    </citation>
    <scope>NUCLEOTIDE SEQUENCE [LARGE SCALE GENOMIC DNA]</scope>
    <source>
        <strain evidence="5 6">DSM 23802</strain>
    </source>
</reference>
<dbReference type="OrthoDB" id="2356897at2"/>
<dbReference type="PROSITE" id="PS51786">
    <property type="entry name" value="LON_PROTEOLYTIC"/>
    <property type="match status" value="1"/>
</dbReference>
<dbReference type="RefSeq" id="WP_132770296.1">
    <property type="nucleotide sequence ID" value="NZ_SMAB01000022.1"/>
</dbReference>
<dbReference type="GO" id="GO:0004252">
    <property type="term" value="F:serine-type endopeptidase activity"/>
    <property type="evidence" value="ECO:0007669"/>
    <property type="project" value="UniProtKB-UniRule"/>
</dbReference>
<dbReference type="GO" id="GO:0005524">
    <property type="term" value="F:ATP binding"/>
    <property type="evidence" value="ECO:0007669"/>
    <property type="project" value="InterPro"/>
</dbReference>
<dbReference type="Gene3D" id="3.30.230.10">
    <property type="match status" value="1"/>
</dbReference>
<protein>
    <recommendedName>
        <fullName evidence="1">endopeptidase La</fullName>
        <ecNumber evidence="1">3.4.21.53</ecNumber>
    </recommendedName>
</protein>
<dbReference type="SUPFAM" id="SSF54211">
    <property type="entry name" value="Ribosomal protein S5 domain 2-like"/>
    <property type="match status" value="1"/>
</dbReference>
<dbReference type="PANTHER" id="PTHR10046">
    <property type="entry name" value="ATP DEPENDENT LON PROTEASE FAMILY MEMBER"/>
    <property type="match status" value="1"/>
</dbReference>
<keyword evidence="1" id="KW-0645">Protease</keyword>
<comment type="similarity">
    <text evidence="1">Belongs to the peptidase S16 family.</text>
</comment>
<evidence type="ECO:0000259" key="4">
    <source>
        <dbReference type="PROSITE" id="PS51786"/>
    </source>
</evidence>
<keyword evidence="6" id="KW-1185">Reference proteome</keyword>
<evidence type="ECO:0000256" key="1">
    <source>
        <dbReference type="PROSITE-ProRule" id="PRU01122"/>
    </source>
</evidence>
<dbReference type="InterPro" id="IPR008269">
    <property type="entry name" value="Lon_proteolytic"/>
</dbReference>
<dbReference type="EMBL" id="SMAB01000022">
    <property type="protein sequence ID" value="TCS79231.1"/>
    <property type="molecule type" value="Genomic_DNA"/>
</dbReference>
<dbReference type="PROSITE" id="PS50106">
    <property type="entry name" value="PDZ"/>
    <property type="match status" value="1"/>
</dbReference>